<evidence type="ECO:0000259" key="1">
    <source>
        <dbReference type="Pfam" id="PF03781"/>
    </source>
</evidence>
<dbReference type="InterPro" id="IPR042095">
    <property type="entry name" value="SUMF_sf"/>
</dbReference>
<name>A0A2S9GY32_9BURK</name>
<dbReference type="Pfam" id="PF03781">
    <property type="entry name" value="FGE-sulfatase"/>
    <property type="match status" value="1"/>
</dbReference>
<proteinExistence type="predicted"/>
<dbReference type="InterPro" id="IPR005532">
    <property type="entry name" value="SUMF_dom"/>
</dbReference>
<dbReference type="Proteomes" id="UP000237839">
    <property type="component" value="Unassembled WGS sequence"/>
</dbReference>
<dbReference type="InterPro" id="IPR016187">
    <property type="entry name" value="CTDL_fold"/>
</dbReference>
<evidence type="ECO:0000313" key="2">
    <source>
        <dbReference type="EMBL" id="PRC92634.1"/>
    </source>
</evidence>
<feature type="domain" description="Sulfatase-modifying factor enzyme-like" evidence="1">
    <location>
        <begin position="93"/>
        <end position="286"/>
    </location>
</feature>
<dbReference type="SUPFAM" id="SSF56436">
    <property type="entry name" value="C-type lectin-like"/>
    <property type="match status" value="1"/>
</dbReference>
<reference evidence="2 3" key="1">
    <citation type="submission" date="2018-02" db="EMBL/GenBank/DDBJ databases">
        <title>Solimicrobium silvestre gen. nov., sp. nov., isolated from alpine forest soil.</title>
        <authorList>
            <person name="Margesin R."/>
            <person name="Albuquerque L."/>
            <person name="Zhang D.-C."/>
            <person name="Froufe H.J.C."/>
            <person name="Severino R."/>
            <person name="Roxo I."/>
            <person name="Egas C."/>
            <person name="Da Costa M.S."/>
        </authorList>
    </citation>
    <scope>NUCLEOTIDE SEQUENCE [LARGE SCALE GENOMIC DNA]</scope>
    <source>
        <strain evidence="2 3">S20-91</strain>
    </source>
</reference>
<gene>
    <name evidence="2" type="ORF">S2091_2689</name>
</gene>
<dbReference type="AlphaFoldDB" id="A0A2S9GY32"/>
<evidence type="ECO:0000313" key="3">
    <source>
        <dbReference type="Proteomes" id="UP000237839"/>
    </source>
</evidence>
<keyword evidence="3" id="KW-1185">Reference proteome</keyword>
<dbReference type="EMBL" id="PUGF01000012">
    <property type="protein sequence ID" value="PRC92634.1"/>
    <property type="molecule type" value="Genomic_DNA"/>
</dbReference>
<comment type="caution">
    <text evidence="2">The sequence shown here is derived from an EMBL/GenBank/DDBJ whole genome shotgun (WGS) entry which is preliminary data.</text>
</comment>
<dbReference type="Gene3D" id="3.90.1580.10">
    <property type="entry name" value="paralog of FGE (formylglycine-generating enzyme)"/>
    <property type="match status" value="1"/>
</dbReference>
<protein>
    <submittedName>
        <fullName evidence="2">Formylglycine-generating sulfatase enzyme</fullName>
    </submittedName>
</protein>
<sequence length="289" mass="31130">MQVELIQEATFTLRAGTKAVHGLFHVSEWEGMNKYQNSAGHILILNNGKVIKGSPELLASLADVPAGFVQVPETNLPCGLIVPAFKVAQHISTKSTNGTVSFDPTLKPWTNISFYDAQKACEAAGYNMITETQWLAIGHNLSQQDCNWTGGKVGEGDLYQGIRKGGGAKPGDYVPTDATERRWMTLSNGAQVCDFNGNVFQWVFDNVQGNEKGVAAKAFEAHSPSLTTAGYPSQTKGVGYRPNAGCDWSGYALVRGGYWRSGDYAGVFRLGYGGPVYGVDGVGFRCTIK</sequence>
<organism evidence="2 3">
    <name type="scientific">Solimicrobium silvestre</name>
    <dbReference type="NCBI Taxonomy" id="2099400"/>
    <lineage>
        <taxon>Bacteria</taxon>
        <taxon>Pseudomonadati</taxon>
        <taxon>Pseudomonadota</taxon>
        <taxon>Betaproteobacteria</taxon>
        <taxon>Burkholderiales</taxon>
        <taxon>Oxalobacteraceae</taxon>
        <taxon>Solimicrobium</taxon>
    </lineage>
</organism>
<accession>A0A2S9GY32</accession>